<keyword evidence="13" id="KW-1185">Reference proteome</keyword>
<organism evidence="12 13">
    <name type="scientific">Rugosimonospora acidiphila</name>
    <dbReference type="NCBI Taxonomy" id="556531"/>
    <lineage>
        <taxon>Bacteria</taxon>
        <taxon>Bacillati</taxon>
        <taxon>Actinomycetota</taxon>
        <taxon>Actinomycetes</taxon>
        <taxon>Micromonosporales</taxon>
        <taxon>Micromonosporaceae</taxon>
        <taxon>Rugosimonospora</taxon>
    </lineage>
</organism>
<evidence type="ECO:0000256" key="5">
    <source>
        <dbReference type="ARBA" id="ARBA00022729"/>
    </source>
</evidence>
<dbReference type="InterPro" id="IPR013783">
    <property type="entry name" value="Ig-like_fold"/>
</dbReference>
<comment type="subcellular location">
    <subcellularLocation>
        <location evidence="2">Secreted</location>
    </subcellularLocation>
</comment>
<evidence type="ECO:0000256" key="3">
    <source>
        <dbReference type="ARBA" id="ARBA00022525"/>
    </source>
</evidence>
<dbReference type="Gene3D" id="2.60.40.10">
    <property type="entry name" value="Immunoglobulins"/>
    <property type="match status" value="1"/>
</dbReference>
<dbReference type="InterPro" id="IPR006626">
    <property type="entry name" value="PbH1"/>
</dbReference>
<dbReference type="RefSeq" id="WP_345634228.1">
    <property type="nucleotide sequence ID" value="NZ_BAABJQ010000018.1"/>
</dbReference>
<keyword evidence="4" id="KW-0479">Metal-binding</keyword>
<dbReference type="SUPFAM" id="SSF51126">
    <property type="entry name" value="Pectin lyase-like"/>
    <property type="match status" value="1"/>
</dbReference>
<dbReference type="InterPro" id="IPR011050">
    <property type="entry name" value="Pectin_lyase_fold/virulence"/>
</dbReference>
<keyword evidence="7" id="KW-0456">Lyase</keyword>
<evidence type="ECO:0000256" key="7">
    <source>
        <dbReference type="ARBA" id="ARBA00023239"/>
    </source>
</evidence>
<dbReference type="SMART" id="SM00710">
    <property type="entry name" value="PbH1"/>
    <property type="match status" value="9"/>
</dbReference>
<feature type="signal peptide" evidence="10">
    <location>
        <begin position="1"/>
        <end position="28"/>
    </location>
</feature>
<evidence type="ECO:0000256" key="10">
    <source>
        <dbReference type="SAM" id="SignalP"/>
    </source>
</evidence>
<feature type="region of interest" description="Disordered" evidence="9">
    <location>
        <begin position="386"/>
        <end position="426"/>
    </location>
</feature>
<protein>
    <recommendedName>
        <fullName evidence="11">PKD domain-containing protein</fullName>
    </recommendedName>
</protein>
<evidence type="ECO:0000313" key="12">
    <source>
        <dbReference type="EMBL" id="GAA5193097.1"/>
    </source>
</evidence>
<gene>
    <name evidence="12" type="ORF">GCM10023322_54180</name>
</gene>
<evidence type="ECO:0000313" key="13">
    <source>
        <dbReference type="Proteomes" id="UP001501570"/>
    </source>
</evidence>
<name>A0ABP9SCF4_9ACTN</name>
<dbReference type="InterPro" id="IPR039448">
    <property type="entry name" value="Beta_helix"/>
</dbReference>
<dbReference type="SMART" id="SM00089">
    <property type="entry name" value="PKD"/>
    <property type="match status" value="1"/>
</dbReference>
<proteinExistence type="inferred from homology"/>
<dbReference type="PROSITE" id="PS50093">
    <property type="entry name" value="PKD"/>
    <property type="match status" value="1"/>
</dbReference>
<dbReference type="Pfam" id="PF13229">
    <property type="entry name" value="Beta_helix"/>
    <property type="match status" value="1"/>
</dbReference>
<dbReference type="SUPFAM" id="SSF49299">
    <property type="entry name" value="PKD domain"/>
    <property type="match status" value="1"/>
</dbReference>
<dbReference type="InterPro" id="IPR000601">
    <property type="entry name" value="PKD_dom"/>
</dbReference>
<dbReference type="InterPro" id="IPR035986">
    <property type="entry name" value="PKD_dom_sf"/>
</dbReference>
<evidence type="ECO:0000259" key="11">
    <source>
        <dbReference type="PROSITE" id="PS50093"/>
    </source>
</evidence>
<evidence type="ECO:0000256" key="1">
    <source>
        <dbReference type="ARBA" id="ARBA00001913"/>
    </source>
</evidence>
<evidence type="ECO:0000256" key="4">
    <source>
        <dbReference type="ARBA" id="ARBA00022723"/>
    </source>
</evidence>
<sequence length="909" mass="91731">MRRTGTVSLAVLMVAAAYGLAVPGAASAADAPANLYVDNRLESNCSNDGTGTPDRPYCTLAEAAAAVQPGQTVLIAGSAYFEPLDITKSGTPGNPITFAANPAVTGSDVMLMGDGAGITVTGQHDVTLSSIGVYGDGTTGIAISNSSHITLKSVIQETDNVDAAGVRLAGVSDSTLTGVRVQDNENGGISLDHATTGVTISSSQILGNGRRGAQPAPGVEISGTGDQLLDSSVETNGLGVLIDGGASGTVVANNVVYESIAAGIDNVDTGGTAITSNTVEENCTGILVRGTSAGVSVENNISTENVTSPIKCTTAPADEVGIGVYDDAESSTTVDYNVSFGFGPGAGAYAWGVPVASLAAFQAASGQGAHDINRNPQLVGTTFVPLNDSTPEVDSADASAPGEQDADWHGFPAEDDPRVSNTGHGTVTYRDRGAVELTDGPSALLRLTPTVPTATSGWKFTADASSSTLWAPASTYTFDFGDGTVVTQTTPVATHTYTELGSRNVTVTVKDVTGLTSTATQVAKVGNTFTPLNPVRVLDTRGRIGVSTTTPVAPFSTVSLQVAGVAGVPASGVSAVVLNVTATQPTKSGFLTVYPDGQPRPGTSSVDWVPGVSVPNLVTVPVLNGKVDFYNGSAGTVHVLADLAGYFGTDAIGGRYFQDGPTRVLDTRAAVGVPSTVAVAPGATVSLKLAGTAGVPGAIGAVTDAVMNVTVTSTTKTGFLTVYPDGQARPGTSNLDWQPGQTIANLVTVRMPTSGRVDLYNGSGGTVQILADLAGYYQLDLGGDSSTGGLYEPAKQVRVLDTRLAGGSPIPPGGSLVLSLAGYPVNRTGTNNGVLLNVTVTNPTAAGFLTVYPSGQSRPTTSSLDWAPNQTIANLVSVPIPASGDLVLYNGGGAGTVDVIADLVGSYQH</sequence>
<dbReference type="Gene3D" id="2.160.20.10">
    <property type="entry name" value="Single-stranded right-handed beta-helix, Pectin lyase-like"/>
    <property type="match status" value="1"/>
</dbReference>
<keyword evidence="6" id="KW-0106">Calcium</keyword>
<comment type="cofactor">
    <cofactor evidence="1">
        <name>Ca(2+)</name>
        <dbReference type="ChEBI" id="CHEBI:29108"/>
    </cofactor>
</comment>
<dbReference type="EMBL" id="BAABJQ010000018">
    <property type="protein sequence ID" value="GAA5193097.1"/>
    <property type="molecule type" value="Genomic_DNA"/>
</dbReference>
<evidence type="ECO:0000256" key="8">
    <source>
        <dbReference type="ARBA" id="ARBA00038263"/>
    </source>
</evidence>
<keyword evidence="5 10" id="KW-0732">Signal</keyword>
<dbReference type="InterPro" id="IPR052052">
    <property type="entry name" value="Polysaccharide_Lyase_9"/>
</dbReference>
<dbReference type="Proteomes" id="UP001501570">
    <property type="component" value="Unassembled WGS sequence"/>
</dbReference>
<feature type="domain" description="PKD" evidence="11">
    <location>
        <begin position="472"/>
        <end position="525"/>
    </location>
</feature>
<comment type="caution">
    <text evidence="12">The sequence shown here is derived from an EMBL/GenBank/DDBJ whole genome shotgun (WGS) entry which is preliminary data.</text>
</comment>
<dbReference type="PANTHER" id="PTHR40088:SF1">
    <property type="entry name" value="PECTATE LYASE PEL9"/>
    <property type="match status" value="1"/>
</dbReference>
<reference evidence="13" key="1">
    <citation type="journal article" date="2019" name="Int. J. Syst. Evol. Microbiol.">
        <title>The Global Catalogue of Microorganisms (GCM) 10K type strain sequencing project: providing services to taxonomists for standard genome sequencing and annotation.</title>
        <authorList>
            <consortium name="The Broad Institute Genomics Platform"/>
            <consortium name="The Broad Institute Genome Sequencing Center for Infectious Disease"/>
            <person name="Wu L."/>
            <person name="Ma J."/>
        </authorList>
    </citation>
    <scope>NUCLEOTIDE SEQUENCE [LARGE SCALE GENOMIC DNA]</scope>
    <source>
        <strain evidence="13">JCM 18304</strain>
    </source>
</reference>
<accession>A0ABP9SCF4</accession>
<comment type="similarity">
    <text evidence="8">Belongs to the polysaccharide lyase 9 family.</text>
</comment>
<keyword evidence="3" id="KW-0964">Secreted</keyword>
<dbReference type="PANTHER" id="PTHR40088">
    <property type="entry name" value="PECTATE LYASE (EUROFUNG)"/>
    <property type="match status" value="1"/>
</dbReference>
<evidence type="ECO:0000256" key="9">
    <source>
        <dbReference type="SAM" id="MobiDB-lite"/>
    </source>
</evidence>
<dbReference type="InterPro" id="IPR012334">
    <property type="entry name" value="Pectin_lyas_fold"/>
</dbReference>
<dbReference type="InterPro" id="IPR022409">
    <property type="entry name" value="PKD/Chitinase_dom"/>
</dbReference>
<dbReference type="Pfam" id="PF18911">
    <property type="entry name" value="PKD_4"/>
    <property type="match status" value="1"/>
</dbReference>
<feature type="chain" id="PRO_5047203747" description="PKD domain-containing protein" evidence="10">
    <location>
        <begin position="29"/>
        <end position="909"/>
    </location>
</feature>
<dbReference type="CDD" id="cd00146">
    <property type="entry name" value="PKD"/>
    <property type="match status" value="1"/>
</dbReference>
<evidence type="ECO:0000256" key="6">
    <source>
        <dbReference type="ARBA" id="ARBA00022837"/>
    </source>
</evidence>
<evidence type="ECO:0000256" key="2">
    <source>
        <dbReference type="ARBA" id="ARBA00004613"/>
    </source>
</evidence>